<evidence type="ECO:0000313" key="3">
    <source>
        <dbReference type="Proteomes" id="UP000177124"/>
    </source>
</evidence>
<gene>
    <name evidence="2" type="ORF">A3D07_00400</name>
</gene>
<reference evidence="2 3" key="1">
    <citation type="journal article" date="2016" name="Nat. Commun.">
        <title>Thousands of microbial genomes shed light on interconnected biogeochemical processes in an aquifer system.</title>
        <authorList>
            <person name="Anantharaman K."/>
            <person name="Brown C.T."/>
            <person name="Hug L.A."/>
            <person name="Sharon I."/>
            <person name="Castelle C.J."/>
            <person name="Probst A.J."/>
            <person name="Thomas B.C."/>
            <person name="Singh A."/>
            <person name="Wilkins M.J."/>
            <person name="Karaoz U."/>
            <person name="Brodie E.L."/>
            <person name="Williams K.H."/>
            <person name="Hubbard S.S."/>
            <person name="Banfield J.F."/>
        </authorList>
    </citation>
    <scope>NUCLEOTIDE SEQUENCE [LARGE SCALE GENOMIC DNA]</scope>
</reference>
<keyword evidence="1" id="KW-0472">Membrane</keyword>
<feature type="transmembrane region" description="Helical" evidence="1">
    <location>
        <begin position="286"/>
        <end position="313"/>
    </location>
</feature>
<keyword evidence="1" id="KW-0812">Transmembrane</keyword>
<dbReference type="AlphaFoldDB" id="A0A1F5GK97"/>
<dbReference type="STRING" id="1797716.A3D07_00400"/>
<evidence type="ECO:0008006" key="4">
    <source>
        <dbReference type="Google" id="ProtNLM"/>
    </source>
</evidence>
<evidence type="ECO:0000256" key="1">
    <source>
        <dbReference type="SAM" id="Phobius"/>
    </source>
</evidence>
<accession>A0A1F5GK97</accession>
<feature type="transmembrane region" description="Helical" evidence="1">
    <location>
        <begin position="333"/>
        <end position="353"/>
    </location>
</feature>
<feature type="transmembrane region" description="Helical" evidence="1">
    <location>
        <begin position="208"/>
        <end position="227"/>
    </location>
</feature>
<feature type="transmembrane region" description="Helical" evidence="1">
    <location>
        <begin position="115"/>
        <end position="134"/>
    </location>
</feature>
<comment type="caution">
    <text evidence="2">The sequence shown here is derived from an EMBL/GenBank/DDBJ whole genome shotgun (WGS) entry which is preliminary data.</text>
</comment>
<dbReference type="Proteomes" id="UP000177124">
    <property type="component" value="Unassembled WGS sequence"/>
</dbReference>
<proteinExistence type="predicted"/>
<keyword evidence="1" id="KW-1133">Transmembrane helix</keyword>
<feature type="transmembrane region" description="Helical" evidence="1">
    <location>
        <begin position="155"/>
        <end position="173"/>
    </location>
</feature>
<name>A0A1F5GK97_9BACT</name>
<sequence length="472" mass="53908">MGNWVIRQLALLGRNYKFHLLLFVLSFLILTKFNIDPDLGWHLTIGERFLKGGEIVRGDPFSWTMPGYEFGNYFFLYQIAVTFLFANFGHILTAIFFGTIASFSVLVLIPKELNFWKLLLAVLGVLVASSGMGVRPSSISFLFFAMLLVLLEKKMTRGIGHVLFWFGFFAVWANFHQGFMVGLLIMATFLTIDYFWQRSKKKKAAASFGVLCILAGFAGSLVTPFHANLWRSAIFDLAGSNTWRAVAEWQSLVFYFPANLVYGLSGLLFIYIFFRKFKSFEPTWALIAAFLFTLPFLATTFAIFWAAIFIFFTSRNLDFKLDLESDIWVKAPILIPSLAFFSAIFLSFVASALESWQLTDRLRIDNYPVEAVNYLKEKHISGRLFNDYGWGGYIIWQAPEIKVFIDGRMTGWRKDDGSYILADYVAIAQGNCDIASKYQIETVLIAKNLKVPCFANWHKVYEDQVAKILVKS</sequence>
<protein>
    <recommendedName>
        <fullName evidence="4">Glycosyltransferase RgtA/B/C/D-like domain-containing protein</fullName>
    </recommendedName>
</protein>
<organism evidence="2 3">
    <name type="scientific">Candidatus Curtissbacteria bacterium RIFCSPHIGHO2_02_FULL_42_15</name>
    <dbReference type="NCBI Taxonomy" id="1797716"/>
    <lineage>
        <taxon>Bacteria</taxon>
        <taxon>Candidatus Curtissiibacteriota</taxon>
    </lineage>
</organism>
<feature type="transmembrane region" description="Helical" evidence="1">
    <location>
        <begin position="252"/>
        <end position="274"/>
    </location>
</feature>
<evidence type="ECO:0000313" key="2">
    <source>
        <dbReference type="EMBL" id="OGD92254.1"/>
    </source>
</evidence>
<feature type="transmembrane region" description="Helical" evidence="1">
    <location>
        <begin position="179"/>
        <end position="196"/>
    </location>
</feature>
<feature type="transmembrane region" description="Helical" evidence="1">
    <location>
        <begin position="16"/>
        <end position="35"/>
    </location>
</feature>
<dbReference type="EMBL" id="MFBF01000001">
    <property type="protein sequence ID" value="OGD92254.1"/>
    <property type="molecule type" value="Genomic_DNA"/>
</dbReference>